<reference evidence="2" key="1">
    <citation type="submission" date="2021-03" db="EMBL/GenBank/DDBJ databases">
        <authorList>
            <person name="Bekaert M."/>
        </authorList>
    </citation>
    <scope>NUCLEOTIDE SEQUENCE</scope>
</reference>
<dbReference type="Proteomes" id="UP000683360">
    <property type="component" value="Unassembled WGS sequence"/>
</dbReference>
<feature type="region of interest" description="Disordered" evidence="1">
    <location>
        <begin position="106"/>
        <end position="129"/>
    </location>
</feature>
<evidence type="ECO:0000256" key="1">
    <source>
        <dbReference type="SAM" id="MobiDB-lite"/>
    </source>
</evidence>
<sequence length="245" mass="27850">MRNNLNIEIQNNELTLNETLEIIHDSNIELQSSYRELADLDQTVNKSCKESPKNSVLQSSRSYLNTPQLSPQSNNNISTIRNGQDENLVNSILDFNDCKVARLSLSPQKHEDGDEEEGQQKEKDHFFRSKPNFKGKRIEDVEPNEDVNMYINIASYNCKNVLNSAGCIDTLNTMAHVICLQEHWLFNFEQNLLGKSIQGINYKIRSVDDNNPISPIQKPRGYGGTAVVWSNKIDHIVDDTIQDGV</sequence>
<dbReference type="OrthoDB" id="7476844at2759"/>
<comment type="caution">
    <text evidence="2">The sequence shown here is derived from an EMBL/GenBank/DDBJ whole genome shotgun (WGS) entry which is preliminary data.</text>
</comment>
<evidence type="ECO:0000313" key="2">
    <source>
        <dbReference type="EMBL" id="CAG2187165.1"/>
    </source>
</evidence>
<gene>
    <name evidence="2" type="ORF">MEDL_2636</name>
</gene>
<feature type="compositionally biased region" description="Polar residues" evidence="1">
    <location>
        <begin position="53"/>
        <end position="81"/>
    </location>
</feature>
<feature type="compositionally biased region" description="Basic and acidic residues" evidence="1">
    <location>
        <begin position="108"/>
        <end position="127"/>
    </location>
</feature>
<keyword evidence="3" id="KW-1185">Reference proteome</keyword>
<accession>A0A8S3PX00</accession>
<name>A0A8S3PX00_MYTED</name>
<organism evidence="2 3">
    <name type="scientific">Mytilus edulis</name>
    <name type="common">Blue mussel</name>
    <dbReference type="NCBI Taxonomy" id="6550"/>
    <lineage>
        <taxon>Eukaryota</taxon>
        <taxon>Metazoa</taxon>
        <taxon>Spiralia</taxon>
        <taxon>Lophotrochozoa</taxon>
        <taxon>Mollusca</taxon>
        <taxon>Bivalvia</taxon>
        <taxon>Autobranchia</taxon>
        <taxon>Pteriomorphia</taxon>
        <taxon>Mytilida</taxon>
        <taxon>Mytiloidea</taxon>
        <taxon>Mytilidae</taxon>
        <taxon>Mytilinae</taxon>
        <taxon>Mytilus</taxon>
    </lineage>
</organism>
<dbReference type="EMBL" id="CAJPWZ010000156">
    <property type="protein sequence ID" value="CAG2187165.1"/>
    <property type="molecule type" value="Genomic_DNA"/>
</dbReference>
<feature type="region of interest" description="Disordered" evidence="1">
    <location>
        <begin position="46"/>
        <end position="81"/>
    </location>
</feature>
<evidence type="ECO:0000313" key="3">
    <source>
        <dbReference type="Proteomes" id="UP000683360"/>
    </source>
</evidence>
<dbReference type="AlphaFoldDB" id="A0A8S3PX00"/>
<proteinExistence type="predicted"/>
<protein>
    <submittedName>
        <fullName evidence="2">Uncharacterized protein</fullName>
    </submittedName>
</protein>